<organism evidence="10">
    <name type="scientific">Rhipicephalus microplus</name>
    <name type="common">Cattle tick</name>
    <name type="synonym">Boophilus microplus</name>
    <dbReference type="NCBI Taxonomy" id="6941"/>
    <lineage>
        <taxon>Eukaryota</taxon>
        <taxon>Metazoa</taxon>
        <taxon>Ecdysozoa</taxon>
        <taxon>Arthropoda</taxon>
        <taxon>Chelicerata</taxon>
        <taxon>Arachnida</taxon>
        <taxon>Acari</taxon>
        <taxon>Parasitiformes</taxon>
        <taxon>Ixodida</taxon>
        <taxon>Ixodoidea</taxon>
        <taxon>Ixodidae</taxon>
        <taxon>Rhipicephalinae</taxon>
        <taxon>Rhipicephalus</taxon>
        <taxon>Boophilus</taxon>
    </lineage>
</organism>
<comment type="similarity">
    <text evidence="8">Belongs to the nanos family.</text>
</comment>
<keyword evidence="3" id="KW-0479">Metal-binding</keyword>
<accession>A0A6M2CP67</accession>
<dbReference type="InterPro" id="IPR008705">
    <property type="entry name" value="Nanos/Xcar2"/>
</dbReference>
<dbReference type="InterPro" id="IPR038129">
    <property type="entry name" value="Nanos_sf"/>
</dbReference>
<keyword evidence="7 8" id="KW-0694">RNA-binding</keyword>
<evidence type="ECO:0000256" key="3">
    <source>
        <dbReference type="ARBA" id="ARBA00022723"/>
    </source>
</evidence>
<evidence type="ECO:0000256" key="8">
    <source>
        <dbReference type="PROSITE-ProRule" id="PRU00855"/>
    </source>
</evidence>
<feature type="domain" description="Nanos-type" evidence="9">
    <location>
        <begin position="45"/>
        <end position="100"/>
    </location>
</feature>
<keyword evidence="6 8" id="KW-0810">Translation regulation</keyword>
<dbReference type="GO" id="GO:0003723">
    <property type="term" value="F:RNA binding"/>
    <property type="evidence" value="ECO:0007669"/>
    <property type="project" value="UniProtKB-UniRule"/>
</dbReference>
<evidence type="ECO:0000256" key="6">
    <source>
        <dbReference type="ARBA" id="ARBA00022845"/>
    </source>
</evidence>
<evidence type="ECO:0000256" key="2">
    <source>
        <dbReference type="ARBA" id="ARBA00022490"/>
    </source>
</evidence>
<dbReference type="EMBL" id="GHWJ01002591">
    <property type="protein sequence ID" value="NOV35328.1"/>
    <property type="molecule type" value="Transcribed_RNA"/>
</dbReference>
<evidence type="ECO:0000256" key="4">
    <source>
        <dbReference type="ARBA" id="ARBA00022771"/>
    </source>
</evidence>
<evidence type="ECO:0000256" key="7">
    <source>
        <dbReference type="ARBA" id="ARBA00022884"/>
    </source>
</evidence>
<evidence type="ECO:0000256" key="5">
    <source>
        <dbReference type="ARBA" id="ARBA00022833"/>
    </source>
</evidence>
<dbReference type="InterPro" id="IPR024161">
    <property type="entry name" value="Znf_nanos-typ"/>
</dbReference>
<dbReference type="GO" id="GO:0008270">
    <property type="term" value="F:zinc ion binding"/>
    <property type="evidence" value="ECO:0007669"/>
    <property type="project" value="UniProtKB-KW"/>
</dbReference>
<evidence type="ECO:0000256" key="1">
    <source>
        <dbReference type="ARBA" id="ARBA00004496"/>
    </source>
</evidence>
<dbReference type="GO" id="GO:0005737">
    <property type="term" value="C:cytoplasm"/>
    <property type="evidence" value="ECO:0007669"/>
    <property type="project" value="UniProtKB-SubCell"/>
</dbReference>
<comment type="subcellular location">
    <subcellularLocation>
        <location evidence="1">Cytoplasm</location>
    </subcellularLocation>
</comment>
<evidence type="ECO:0000313" key="10">
    <source>
        <dbReference type="EMBL" id="NOV35328.1"/>
    </source>
</evidence>
<dbReference type="PROSITE" id="PS51522">
    <property type="entry name" value="ZF_NANOS"/>
    <property type="match status" value="1"/>
</dbReference>
<dbReference type="Gene3D" id="4.10.60.30">
    <property type="entry name" value="Nanos, RNA-binding domain"/>
    <property type="match status" value="1"/>
</dbReference>
<dbReference type="AlphaFoldDB" id="A0A6M2CP67"/>
<protein>
    <recommendedName>
        <fullName evidence="9">Nanos-type domain-containing protein</fullName>
    </recommendedName>
</protein>
<proteinExistence type="inferred from homology"/>
<dbReference type="GO" id="GO:0006417">
    <property type="term" value="P:regulation of translation"/>
    <property type="evidence" value="ECO:0007669"/>
    <property type="project" value="UniProtKB-UniRule"/>
</dbReference>
<dbReference type="Pfam" id="PF05741">
    <property type="entry name" value="zf-nanos"/>
    <property type="match status" value="1"/>
</dbReference>
<sequence length="124" mass="13962">MCPQVVLESDVAREERLSCVESTSKATAQVGSQRRRRPSGQLPVECAFCRRLGETRSFARTHILRDPLTNAVVCPILRDYRCEICGATGDKSHTRSYCPMRPEGTYNMALLKSTPRNSTSKRKK</sequence>
<evidence type="ECO:0000259" key="9">
    <source>
        <dbReference type="PROSITE" id="PS51522"/>
    </source>
</evidence>
<name>A0A6M2CP67_RHIMP</name>
<reference evidence="10" key="1">
    <citation type="submission" date="2019-09" db="EMBL/GenBank/DDBJ databases">
        <title>Organ-specific transcriptomic study of the physiology of the cattle tick, Rhipicephalus microplus.</title>
        <authorList>
            <person name="Tirloni L."/>
            <person name="Braz G."/>
            <person name="Gandara A.C.P."/>
            <person name="Sabadin G.A."/>
            <person name="da Silva R.M."/>
            <person name="Guizzo M.G."/>
            <person name="Machado J.A."/>
            <person name="Costa E.P."/>
            <person name="Gomes H.F."/>
            <person name="Moraes J."/>
            <person name="Mota M.B.S."/>
            <person name="Mesquita R.D."/>
            <person name="Alvarenga P.H."/>
            <person name="Alves F."/>
            <person name="Seixas A."/>
            <person name="da Fonseca R.N."/>
            <person name="Fogaca A."/>
            <person name="Logullo C."/>
            <person name="Tanaka A."/>
            <person name="Daffre S."/>
            <person name="Termignoni C."/>
            <person name="Vaz I.S.Jr."/>
            <person name="Oliveira P.L."/>
            <person name="Ribeiro J.M."/>
        </authorList>
    </citation>
    <scope>NUCLEOTIDE SEQUENCE</scope>
    <source>
        <strain evidence="10">Porto Alegre</strain>
    </source>
</reference>
<keyword evidence="5" id="KW-0862">Zinc</keyword>
<dbReference type="PANTHER" id="PTHR12887">
    <property type="entry name" value="NANOS PROTEIN"/>
    <property type="match status" value="1"/>
</dbReference>
<keyword evidence="4 8" id="KW-0863">Zinc-finger</keyword>
<keyword evidence="2" id="KW-0963">Cytoplasm</keyword>